<dbReference type="EMBL" id="SMSJ01000219">
    <property type="protein sequence ID" value="TDH57258.1"/>
    <property type="molecule type" value="Genomic_DNA"/>
</dbReference>
<sequence length="142" mass="15061">MQGKTRPLALIVEDEVLLALAVEDLLAAEGFDTLCATSEGQVLALIPAAGLLAVAVVDLRLGRDLAGQHIIQTLRMRIPDLPVVVVTGFGHDAPQADLRGLGWPTVRLPKPAGHDALAIAVRDVVEQARTGRRPNGGRRITD</sequence>
<dbReference type="SMART" id="SM00448">
    <property type="entry name" value="REC"/>
    <property type="match status" value="1"/>
</dbReference>
<organism evidence="3 4">
    <name type="scientific">Dankookia rubra</name>
    <dbReference type="NCBI Taxonomy" id="1442381"/>
    <lineage>
        <taxon>Bacteria</taxon>
        <taxon>Pseudomonadati</taxon>
        <taxon>Pseudomonadota</taxon>
        <taxon>Alphaproteobacteria</taxon>
        <taxon>Acetobacterales</taxon>
        <taxon>Roseomonadaceae</taxon>
        <taxon>Dankookia</taxon>
    </lineage>
</organism>
<keyword evidence="4" id="KW-1185">Reference proteome</keyword>
<dbReference type="PROSITE" id="PS50110">
    <property type="entry name" value="RESPONSE_REGULATORY"/>
    <property type="match status" value="1"/>
</dbReference>
<dbReference type="OrthoDB" id="7272914at2"/>
<dbReference type="AlphaFoldDB" id="A0A4R5Q4Q3"/>
<gene>
    <name evidence="3" type="ORF">E2C06_36025</name>
</gene>
<evidence type="ECO:0000259" key="2">
    <source>
        <dbReference type="PROSITE" id="PS50110"/>
    </source>
</evidence>
<dbReference type="Proteomes" id="UP000295096">
    <property type="component" value="Unassembled WGS sequence"/>
</dbReference>
<evidence type="ECO:0000313" key="3">
    <source>
        <dbReference type="EMBL" id="TDH57258.1"/>
    </source>
</evidence>
<dbReference type="Gene3D" id="3.40.50.2300">
    <property type="match status" value="1"/>
</dbReference>
<keyword evidence="1" id="KW-0597">Phosphoprotein</keyword>
<dbReference type="InterPro" id="IPR001789">
    <property type="entry name" value="Sig_transdc_resp-reg_receiver"/>
</dbReference>
<proteinExistence type="predicted"/>
<protein>
    <submittedName>
        <fullName evidence="3">Response regulator</fullName>
    </submittedName>
</protein>
<evidence type="ECO:0000256" key="1">
    <source>
        <dbReference type="PROSITE-ProRule" id="PRU00169"/>
    </source>
</evidence>
<dbReference type="RefSeq" id="WP_133293327.1">
    <property type="nucleotide sequence ID" value="NZ_SMSJ01000219.1"/>
</dbReference>
<name>A0A4R5Q4Q3_9PROT</name>
<dbReference type="SUPFAM" id="SSF52172">
    <property type="entry name" value="CheY-like"/>
    <property type="match status" value="1"/>
</dbReference>
<reference evidence="3 4" key="1">
    <citation type="journal article" date="2016" name="J. Microbiol.">
        <title>Dankookia rubra gen. nov., sp. nov., an alphaproteobacterium isolated from sediment of a shallow stream.</title>
        <authorList>
            <person name="Kim W.H."/>
            <person name="Kim D.H."/>
            <person name="Kang K."/>
            <person name="Ahn T.Y."/>
        </authorList>
    </citation>
    <scope>NUCLEOTIDE SEQUENCE [LARGE SCALE GENOMIC DNA]</scope>
    <source>
        <strain evidence="3 4">JCM30602</strain>
    </source>
</reference>
<dbReference type="GO" id="GO:0000160">
    <property type="term" value="P:phosphorelay signal transduction system"/>
    <property type="evidence" value="ECO:0007669"/>
    <property type="project" value="InterPro"/>
</dbReference>
<comment type="caution">
    <text evidence="3">The sequence shown here is derived from an EMBL/GenBank/DDBJ whole genome shotgun (WGS) entry which is preliminary data.</text>
</comment>
<evidence type="ECO:0000313" key="4">
    <source>
        <dbReference type="Proteomes" id="UP000295096"/>
    </source>
</evidence>
<dbReference type="Pfam" id="PF00072">
    <property type="entry name" value="Response_reg"/>
    <property type="match status" value="1"/>
</dbReference>
<feature type="domain" description="Response regulatory" evidence="2">
    <location>
        <begin position="8"/>
        <end position="125"/>
    </location>
</feature>
<dbReference type="InterPro" id="IPR011006">
    <property type="entry name" value="CheY-like_superfamily"/>
</dbReference>
<dbReference type="CDD" id="cd00156">
    <property type="entry name" value="REC"/>
    <property type="match status" value="1"/>
</dbReference>
<feature type="modified residue" description="4-aspartylphosphate" evidence="1">
    <location>
        <position position="58"/>
    </location>
</feature>
<accession>A0A4R5Q4Q3</accession>